<protein>
    <recommendedName>
        <fullName evidence="4">C2H2-type domain-containing protein</fullName>
    </recommendedName>
</protein>
<feature type="region of interest" description="Disordered" evidence="1">
    <location>
        <begin position="1"/>
        <end position="42"/>
    </location>
</feature>
<dbReference type="PANTHER" id="PTHR38167">
    <property type="entry name" value="C2H2-TYPE DOMAIN-CONTAINING PROTEIN"/>
    <property type="match status" value="1"/>
</dbReference>
<organism evidence="2 3">
    <name type="scientific">Mycena belliarum</name>
    <dbReference type="NCBI Taxonomy" id="1033014"/>
    <lineage>
        <taxon>Eukaryota</taxon>
        <taxon>Fungi</taxon>
        <taxon>Dikarya</taxon>
        <taxon>Basidiomycota</taxon>
        <taxon>Agaricomycotina</taxon>
        <taxon>Agaricomycetes</taxon>
        <taxon>Agaricomycetidae</taxon>
        <taxon>Agaricales</taxon>
        <taxon>Marasmiineae</taxon>
        <taxon>Mycenaceae</taxon>
        <taxon>Mycena</taxon>
    </lineage>
</organism>
<evidence type="ECO:0000313" key="3">
    <source>
        <dbReference type="Proteomes" id="UP001222325"/>
    </source>
</evidence>
<dbReference type="AlphaFoldDB" id="A0AAD6TNX1"/>
<reference evidence="2" key="1">
    <citation type="submission" date="2023-03" db="EMBL/GenBank/DDBJ databases">
        <title>Massive genome expansion in bonnet fungi (Mycena s.s.) driven by repeated elements and novel gene families across ecological guilds.</title>
        <authorList>
            <consortium name="Lawrence Berkeley National Laboratory"/>
            <person name="Harder C.B."/>
            <person name="Miyauchi S."/>
            <person name="Viragh M."/>
            <person name="Kuo A."/>
            <person name="Thoen E."/>
            <person name="Andreopoulos B."/>
            <person name="Lu D."/>
            <person name="Skrede I."/>
            <person name="Drula E."/>
            <person name="Henrissat B."/>
            <person name="Morin E."/>
            <person name="Kohler A."/>
            <person name="Barry K."/>
            <person name="LaButti K."/>
            <person name="Morin E."/>
            <person name="Salamov A."/>
            <person name="Lipzen A."/>
            <person name="Mereny Z."/>
            <person name="Hegedus B."/>
            <person name="Baldrian P."/>
            <person name="Stursova M."/>
            <person name="Weitz H."/>
            <person name="Taylor A."/>
            <person name="Grigoriev I.V."/>
            <person name="Nagy L.G."/>
            <person name="Martin F."/>
            <person name="Kauserud H."/>
        </authorList>
    </citation>
    <scope>NUCLEOTIDE SEQUENCE</scope>
    <source>
        <strain evidence="2">CBHHK173m</strain>
    </source>
</reference>
<name>A0AAD6TNX1_9AGAR</name>
<evidence type="ECO:0000313" key="2">
    <source>
        <dbReference type="EMBL" id="KAJ7075172.1"/>
    </source>
</evidence>
<dbReference type="PANTHER" id="PTHR38167:SF1">
    <property type="entry name" value="C2H2-TYPE DOMAIN-CONTAINING PROTEIN"/>
    <property type="match status" value="1"/>
</dbReference>
<comment type="caution">
    <text evidence="2">The sequence shown here is derived from an EMBL/GenBank/DDBJ whole genome shotgun (WGS) entry which is preliminary data.</text>
</comment>
<dbReference type="Proteomes" id="UP001222325">
    <property type="component" value="Unassembled WGS sequence"/>
</dbReference>
<dbReference type="EMBL" id="JARJCN010000102">
    <property type="protein sequence ID" value="KAJ7075172.1"/>
    <property type="molecule type" value="Genomic_DNA"/>
</dbReference>
<evidence type="ECO:0000256" key="1">
    <source>
        <dbReference type="SAM" id="MobiDB-lite"/>
    </source>
</evidence>
<sequence>MATAEGGLDSEPELEIIDLTGDATSESEDGQAEREEDPDTSFNGLDEASRARLHAAIFTVPEARLRDVLAGLIDSVPAVYHALARELVVNTPITRVVVPRWETCANCRETYDVHDDEGEEECVFHPGDLQVNEAMFGDHDEDRFGPMDSTQMRDRHPENFAWSCCSGNGLTEGCVTSRHAPASHKKQRL</sequence>
<evidence type="ECO:0008006" key="4">
    <source>
        <dbReference type="Google" id="ProtNLM"/>
    </source>
</evidence>
<proteinExistence type="predicted"/>
<keyword evidence="3" id="KW-1185">Reference proteome</keyword>
<accession>A0AAD6TNX1</accession>
<gene>
    <name evidence="2" type="ORF">B0H15DRAFT_894514</name>
</gene>
<feature type="compositionally biased region" description="Acidic residues" evidence="1">
    <location>
        <begin position="25"/>
        <end position="39"/>
    </location>
</feature>